<protein>
    <submittedName>
        <fullName evidence="1">Uncharacterized protein</fullName>
    </submittedName>
</protein>
<gene>
    <name evidence="1" type="ORF">N7539_004326</name>
</gene>
<reference evidence="1" key="2">
    <citation type="journal article" date="2023" name="IMA Fungus">
        <title>Comparative genomic study of the Penicillium genus elucidates a diverse pangenome and 15 lateral gene transfer events.</title>
        <authorList>
            <person name="Petersen C."/>
            <person name="Sorensen T."/>
            <person name="Nielsen M.R."/>
            <person name="Sondergaard T.E."/>
            <person name="Sorensen J.L."/>
            <person name="Fitzpatrick D.A."/>
            <person name="Frisvad J.C."/>
            <person name="Nielsen K.L."/>
        </authorList>
    </citation>
    <scope>NUCLEOTIDE SEQUENCE</scope>
    <source>
        <strain evidence="1">IBT 30728</strain>
    </source>
</reference>
<accession>A0A9W9XDX0</accession>
<dbReference type="Proteomes" id="UP001148312">
    <property type="component" value="Unassembled WGS sequence"/>
</dbReference>
<dbReference type="GeneID" id="81624177"/>
<organism evidence="1 2">
    <name type="scientific">Penicillium diatomitis</name>
    <dbReference type="NCBI Taxonomy" id="2819901"/>
    <lineage>
        <taxon>Eukaryota</taxon>
        <taxon>Fungi</taxon>
        <taxon>Dikarya</taxon>
        <taxon>Ascomycota</taxon>
        <taxon>Pezizomycotina</taxon>
        <taxon>Eurotiomycetes</taxon>
        <taxon>Eurotiomycetidae</taxon>
        <taxon>Eurotiales</taxon>
        <taxon>Aspergillaceae</taxon>
        <taxon>Penicillium</taxon>
    </lineage>
</organism>
<comment type="caution">
    <text evidence="1">The sequence shown here is derived from an EMBL/GenBank/DDBJ whole genome shotgun (WGS) entry which is preliminary data.</text>
</comment>
<reference evidence="1" key="1">
    <citation type="submission" date="2022-12" db="EMBL/GenBank/DDBJ databases">
        <authorList>
            <person name="Petersen C."/>
        </authorList>
    </citation>
    <scope>NUCLEOTIDE SEQUENCE</scope>
    <source>
        <strain evidence="1">IBT 30728</strain>
    </source>
</reference>
<dbReference type="RefSeq" id="XP_056791469.1">
    <property type="nucleotide sequence ID" value="XM_056933928.1"/>
</dbReference>
<dbReference type="AlphaFoldDB" id="A0A9W9XDX0"/>
<keyword evidence="2" id="KW-1185">Reference proteome</keyword>
<evidence type="ECO:0000313" key="2">
    <source>
        <dbReference type="Proteomes" id="UP001148312"/>
    </source>
</evidence>
<dbReference type="EMBL" id="JAPWDQ010000004">
    <property type="protein sequence ID" value="KAJ5489436.1"/>
    <property type="molecule type" value="Genomic_DNA"/>
</dbReference>
<evidence type="ECO:0000313" key="1">
    <source>
        <dbReference type="EMBL" id="KAJ5489436.1"/>
    </source>
</evidence>
<proteinExistence type="predicted"/>
<sequence length="116" mass="13310">MTESRSIIFSSVQRHWLEGLYNLETAALEAVLDLIKLVQPDQRAQYVFGKRETGEELDGYGAEFAADRCPIWHSSQGDWSIQDVGYKHHCDRRSCTSSWWSQKQSNPAHATDFKFG</sequence>
<name>A0A9W9XDX0_9EURO</name>